<dbReference type="GO" id="GO:0051730">
    <property type="term" value="F:GTP-dependent polyribonucleotide 5'-hydroxyl-kinase activity"/>
    <property type="evidence" value="ECO:0007669"/>
    <property type="project" value="InterPro"/>
</dbReference>
<dbReference type="GO" id="GO:0003972">
    <property type="term" value="F:RNA ligase (ATP) activity"/>
    <property type="evidence" value="ECO:0007669"/>
    <property type="project" value="UniProtKB-UniRule"/>
</dbReference>
<keyword evidence="7" id="KW-0255">Endonuclease</keyword>
<evidence type="ECO:0000256" key="11">
    <source>
        <dbReference type="ARBA" id="ARBA00023268"/>
    </source>
</evidence>
<keyword evidence="8" id="KW-0418">Kinase</keyword>
<dbReference type="InterPro" id="IPR015965">
    <property type="entry name" value="tRNA_lig_PDEase"/>
</dbReference>
<evidence type="ECO:0000256" key="9">
    <source>
        <dbReference type="ARBA" id="ARBA00022801"/>
    </source>
</evidence>
<gene>
    <name evidence="22" type="ORF">CYFA0S_13e00122g</name>
</gene>
<feature type="domain" description="tRNA ligase kinase" evidence="20">
    <location>
        <begin position="395"/>
        <end position="564"/>
    </location>
</feature>
<evidence type="ECO:0000256" key="6">
    <source>
        <dbReference type="ARBA" id="ARBA00022741"/>
    </source>
</evidence>
<evidence type="ECO:0000256" key="3">
    <source>
        <dbReference type="ARBA" id="ARBA00022679"/>
    </source>
</evidence>
<keyword evidence="3" id="KW-0808">Transferase</keyword>
<evidence type="ECO:0000256" key="7">
    <source>
        <dbReference type="ARBA" id="ARBA00022759"/>
    </source>
</evidence>
<keyword evidence="5" id="KW-0540">Nuclease</keyword>
<dbReference type="Pfam" id="PF08302">
    <property type="entry name" value="tRNA_lig_CPD"/>
    <property type="match status" value="1"/>
</dbReference>
<dbReference type="PIRSF" id="PIRSF019634">
    <property type="entry name" value="tRNA_lig_yeast"/>
    <property type="match status" value="1"/>
</dbReference>
<evidence type="ECO:0000256" key="12">
    <source>
        <dbReference type="ARBA" id="ARBA00034038"/>
    </source>
</evidence>
<feature type="domain" description="T4 RNA ligase 1-like N-terminal" evidence="21">
    <location>
        <begin position="68"/>
        <end position="292"/>
    </location>
</feature>
<keyword evidence="6" id="KW-0547">Nucleotide-binding</keyword>
<dbReference type="InterPro" id="IPR019039">
    <property type="entry name" value="T4-Rnl1-like_N"/>
</dbReference>
<sequence>MSFEWQPTTTAELIPKLEEHTNLKPRGRAFKNTFPLRTHSGTLKTLVSWKFNEWDYGKPHKIQLPSHARGLFTLDNEIVVRGYDKFFNVDEVRNTQWNWLEKNTKGPYVVTAKENGCIIFFSGLKDGTILVCSKHSYGKREDGTRSHAVAGEEALTRQLKEKGITVEEFAKMLWEMKCTAVAELCDDSFEEHVVEYSKDRSGLYLHGLNTNQPIFETRPMEEVEAFALKYGFKPTEYLQKSNIHDLKTFLEECAKTGSYNGRESEGFVIRTHMTNENNNDLFFKFKFEEPYLMYRQWREVTREYINTRNRADIRISKHRYITNKYLDFVIPLLDSDKSLREEFLKGFGIISLRKKFLQDYGMSGSEILSHEKIQELEELNTSMEKLTINEDTKFVIVPIATIGCGKTTTAMTITECFPDEWSLVINDDIPNGKNGPTEFVKRGLTHLKEGKKAVFLDRNNHQFRERQQIIDTVRRLKEDYIAYNNNLQFVCLNFVGDDTTSDELWEVTRDRVFKRGDNHQSIKAASDDPEIVEKIMKGFIGRFQPCTPSKDPDAQFDLIIDLQVGKENSSLDNAKKVLASLHEKYPLLIKSIPSESSLESSFEKALAFKPTFTKTFGGKNKNKGNKQKEQRKPEEKTRSPVYYSLKVPHSQLLALITERLQDTPSILQHLQLVNRIQDEFHVTTCHINQARRGTDREKSVWEKYRAIESMKQASGEPLSSIYGDLTLKSIVWDEKAMCVVVKDVKFVDKLHPDKELMLEIGNEFIHITIGTADESIKPFYSNQLAKMAMEGKEGVHIVELEDVIIEHAVLEVNY</sequence>
<dbReference type="Pfam" id="PF09511">
    <property type="entry name" value="RNA_lig_T4_1"/>
    <property type="match status" value="1"/>
</dbReference>
<evidence type="ECO:0000256" key="1">
    <source>
        <dbReference type="ARBA" id="ARBA00012724"/>
    </source>
</evidence>
<comment type="function">
    <text evidence="13">One of the two proteins required for the splicing of precursor tRNA molecules containing introns. The ligation activity requires three enzymatic activities: phosphorylation of the 5' terminus of the 3' half-tRNA in the presence of ATP, opening of the 2'3'-cyclic phosphodiester bond of the 5' half-tRNA leaving a 2'-phosphomonoester and ligation of the two tRNA halves in an ATP-dependent reaction.</text>
</comment>
<evidence type="ECO:0000256" key="4">
    <source>
        <dbReference type="ARBA" id="ARBA00022694"/>
    </source>
</evidence>
<dbReference type="InterPro" id="IPR012387">
    <property type="entry name" value="Trl1_fun"/>
</dbReference>
<evidence type="ECO:0000259" key="19">
    <source>
        <dbReference type="Pfam" id="PF08302"/>
    </source>
</evidence>
<dbReference type="GO" id="GO:0005634">
    <property type="term" value="C:nucleus"/>
    <property type="evidence" value="ECO:0007669"/>
    <property type="project" value="TreeGrafter"/>
</dbReference>
<dbReference type="GO" id="GO:0004519">
    <property type="term" value="F:endonuclease activity"/>
    <property type="evidence" value="ECO:0007669"/>
    <property type="project" value="UniProtKB-KW"/>
</dbReference>
<evidence type="ECO:0000256" key="13">
    <source>
        <dbReference type="ARBA" id="ARBA00055002"/>
    </source>
</evidence>
<accession>A0A061B7L1</accession>
<name>A0A061B7L1_CYBFA</name>
<dbReference type="FunFam" id="3.40.50.300:FF:001934">
    <property type="entry name" value="tRNA ligase"/>
    <property type="match status" value="1"/>
</dbReference>
<dbReference type="GO" id="GO:0005524">
    <property type="term" value="F:ATP binding"/>
    <property type="evidence" value="ECO:0007669"/>
    <property type="project" value="UniProtKB-UniRule"/>
</dbReference>
<dbReference type="VEuPathDB" id="FungiDB:BON22_1763"/>
<evidence type="ECO:0000256" key="14">
    <source>
        <dbReference type="ARBA" id="ARBA00061627"/>
    </source>
</evidence>
<evidence type="ECO:0000313" key="22">
    <source>
        <dbReference type="EMBL" id="CDR43867.1"/>
    </source>
</evidence>
<evidence type="ECO:0000256" key="2">
    <source>
        <dbReference type="ARBA" id="ARBA00022598"/>
    </source>
</evidence>
<reference evidence="22" key="1">
    <citation type="journal article" date="2014" name="Genome Announc.">
        <title>Genome sequence of the yeast Cyberlindnera fabianii (Hansenula fabianii).</title>
        <authorList>
            <person name="Freel K.C."/>
            <person name="Sarilar V."/>
            <person name="Neuveglise C."/>
            <person name="Devillers H."/>
            <person name="Friedrich A."/>
            <person name="Schacherer J."/>
        </authorList>
    </citation>
    <scope>NUCLEOTIDE SEQUENCE</scope>
    <source>
        <strain evidence="22">YJS4271</strain>
    </source>
</reference>
<dbReference type="Gene3D" id="3.40.50.300">
    <property type="entry name" value="P-loop containing nucleotide triphosphate hydrolases"/>
    <property type="match status" value="1"/>
</dbReference>
<evidence type="ECO:0000259" key="21">
    <source>
        <dbReference type="Pfam" id="PF09511"/>
    </source>
</evidence>
<evidence type="ECO:0000259" key="20">
    <source>
        <dbReference type="Pfam" id="PF08303"/>
    </source>
</evidence>
<dbReference type="EC" id="6.5.1.3" evidence="1 16"/>
<dbReference type="OrthoDB" id="276239at2759"/>
<comment type="similarity">
    <text evidence="14 16">Belongs to the TRL1 family.</text>
</comment>
<feature type="active site" description="N6-AMP-lysine intermediate" evidence="17">
    <location>
        <position position="113"/>
    </location>
</feature>
<dbReference type="GO" id="GO:0006388">
    <property type="term" value="P:tRNA splicing, via endonucleolytic cleavage and ligation"/>
    <property type="evidence" value="ECO:0007669"/>
    <property type="project" value="UniProtKB-UniRule"/>
</dbReference>
<evidence type="ECO:0000256" key="5">
    <source>
        <dbReference type="ARBA" id="ARBA00022722"/>
    </source>
</evidence>
<dbReference type="AlphaFoldDB" id="A0A061B7L1"/>
<dbReference type="PANTHER" id="PTHR32004">
    <property type="entry name" value="TRNA LIGASE"/>
    <property type="match status" value="1"/>
</dbReference>
<dbReference type="InterPro" id="IPR015966">
    <property type="entry name" value="tRNA_lig_kin_fungi"/>
</dbReference>
<dbReference type="PANTHER" id="PTHR32004:SF1">
    <property type="entry name" value="TRNA LIGASE"/>
    <property type="match status" value="1"/>
</dbReference>
<evidence type="ECO:0000256" key="15">
    <source>
        <dbReference type="ARBA" id="ARBA00073988"/>
    </source>
</evidence>
<keyword evidence="2 16" id="KW-0436">Ligase</keyword>
<comment type="catalytic activity">
    <reaction evidence="12 16">
        <text>ATP + (ribonucleotide)n-3'-hydroxyl + 5'-phospho-(ribonucleotide)m = (ribonucleotide)n+m + AMP + diphosphate.</text>
        <dbReference type="EC" id="6.5.1.3"/>
    </reaction>
</comment>
<evidence type="ECO:0000256" key="16">
    <source>
        <dbReference type="PIRNR" id="PIRNR019634"/>
    </source>
</evidence>
<feature type="region of interest" description="Disordered" evidence="18">
    <location>
        <begin position="616"/>
        <end position="639"/>
    </location>
</feature>
<evidence type="ECO:0000256" key="18">
    <source>
        <dbReference type="SAM" id="MobiDB-lite"/>
    </source>
</evidence>
<keyword evidence="4 16" id="KW-0819">tRNA processing</keyword>
<dbReference type="EMBL" id="LK052898">
    <property type="protein sequence ID" value="CDR43867.1"/>
    <property type="molecule type" value="Genomic_DNA"/>
</dbReference>
<organism evidence="22">
    <name type="scientific">Cyberlindnera fabianii</name>
    <name type="common">Yeast</name>
    <name type="synonym">Hansenula fabianii</name>
    <dbReference type="NCBI Taxonomy" id="36022"/>
    <lineage>
        <taxon>Eukaryota</taxon>
        <taxon>Fungi</taxon>
        <taxon>Dikarya</taxon>
        <taxon>Ascomycota</taxon>
        <taxon>Saccharomycotina</taxon>
        <taxon>Saccharomycetes</taxon>
        <taxon>Phaffomycetales</taxon>
        <taxon>Phaffomycetaceae</taxon>
        <taxon>Cyberlindnera</taxon>
    </lineage>
</organism>
<dbReference type="InterPro" id="IPR027417">
    <property type="entry name" value="P-loop_NTPase"/>
</dbReference>
<keyword evidence="11" id="KW-0511">Multifunctional enzyme</keyword>
<keyword evidence="9" id="KW-0378">Hydrolase</keyword>
<protein>
    <recommendedName>
        <fullName evidence="15 16">tRNA ligase</fullName>
        <ecNumber evidence="1 16">6.5.1.3</ecNumber>
    </recommendedName>
</protein>
<dbReference type="GO" id="GO:0008081">
    <property type="term" value="F:phosphoric diester hydrolase activity"/>
    <property type="evidence" value="ECO:0007669"/>
    <property type="project" value="InterPro"/>
</dbReference>
<feature type="domain" description="tRNA ligase phosphodiesterase" evidence="19">
    <location>
        <begin position="569"/>
        <end position="805"/>
    </location>
</feature>
<proteinExistence type="inferred from homology"/>
<dbReference type="PhylomeDB" id="A0A061B7L1"/>
<keyword evidence="10" id="KW-0067">ATP-binding</keyword>
<dbReference type="Pfam" id="PF08303">
    <property type="entry name" value="tRNA_lig_kinase"/>
    <property type="match status" value="1"/>
</dbReference>
<feature type="compositionally biased region" description="Basic and acidic residues" evidence="18">
    <location>
        <begin position="626"/>
        <end position="638"/>
    </location>
</feature>
<evidence type="ECO:0000256" key="8">
    <source>
        <dbReference type="ARBA" id="ARBA00022777"/>
    </source>
</evidence>
<evidence type="ECO:0000256" key="10">
    <source>
        <dbReference type="ARBA" id="ARBA00022840"/>
    </source>
</evidence>
<evidence type="ECO:0000256" key="17">
    <source>
        <dbReference type="PIRSR" id="PIRSR019634-50"/>
    </source>
</evidence>